<dbReference type="SUPFAM" id="SSF53756">
    <property type="entry name" value="UDP-Glycosyltransferase/glycogen phosphorylase"/>
    <property type="match status" value="1"/>
</dbReference>
<accession>E6QEN3</accession>
<comment type="caution">
    <text evidence="2">The sequence shown here is derived from an EMBL/GenBank/DDBJ whole genome shotgun (WGS) entry which is preliminary data.</text>
</comment>
<evidence type="ECO:0000256" key="1">
    <source>
        <dbReference type="SAM" id="Coils"/>
    </source>
</evidence>
<dbReference type="EMBL" id="CABP01000129">
    <property type="protein sequence ID" value="CBI05659.1"/>
    <property type="molecule type" value="Genomic_DNA"/>
</dbReference>
<protein>
    <submittedName>
        <fullName evidence="2">Glycosyl transferase, group 1 (Modular protein)</fullName>
    </submittedName>
</protein>
<dbReference type="Pfam" id="PF13692">
    <property type="entry name" value="Glyco_trans_1_4"/>
    <property type="match status" value="1"/>
</dbReference>
<dbReference type="AlphaFoldDB" id="E6QEN3"/>
<dbReference type="InterPro" id="IPR027417">
    <property type="entry name" value="P-loop_NTPase"/>
</dbReference>
<dbReference type="Pfam" id="PF05045">
    <property type="entry name" value="RgpF"/>
    <property type="match status" value="1"/>
</dbReference>
<dbReference type="CDD" id="cd03801">
    <property type="entry name" value="GT4_PimA-like"/>
    <property type="match status" value="1"/>
</dbReference>
<dbReference type="InterPro" id="IPR007739">
    <property type="entry name" value="RgpF"/>
</dbReference>
<dbReference type="Pfam" id="PF13469">
    <property type="entry name" value="Sulfotransfer_3"/>
    <property type="match status" value="1"/>
</dbReference>
<dbReference type="PANTHER" id="PTHR12526">
    <property type="entry name" value="GLYCOSYLTRANSFERASE"/>
    <property type="match status" value="1"/>
</dbReference>
<keyword evidence="2" id="KW-0808">Transferase</keyword>
<evidence type="ECO:0000313" key="2">
    <source>
        <dbReference type="EMBL" id="CBI05659.1"/>
    </source>
</evidence>
<dbReference type="Gene3D" id="3.40.50.2000">
    <property type="entry name" value="Glycogen Phosphorylase B"/>
    <property type="match status" value="1"/>
</dbReference>
<dbReference type="GO" id="GO:0016740">
    <property type="term" value="F:transferase activity"/>
    <property type="evidence" value="ECO:0007669"/>
    <property type="project" value="UniProtKB-KW"/>
</dbReference>
<gene>
    <name evidence="2" type="ORF">CARN5_0849</name>
</gene>
<dbReference type="SUPFAM" id="SSF52540">
    <property type="entry name" value="P-loop containing nucleoside triphosphate hydrolases"/>
    <property type="match status" value="1"/>
</dbReference>
<proteinExistence type="predicted"/>
<feature type="coiled-coil region" evidence="1">
    <location>
        <begin position="317"/>
        <end position="351"/>
    </location>
</feature>
<sequence>MQKQLLVVLGMHRSGTSAIARGLQALGASLGDALLPAGFDNPKGFWEDRDMLRINEALLAELQSAYDRVGLLTPDDRPPVVAALENDARTALAQKFAQVDFFALKDPRMARLLPFWQRVFAAADLSVAYVIALRNPLSVADSLARRNGFDRVKSALLWQEHLLAAVHHTQGQRRVVVDYDRLLDDPEAAFRRIAEQLGIAPVHPEALREYQANFLDASLRHTRYTREDVRNAPDLPQGVRDLYPLLADCAEDGRSLDDPALVRLVAEQREALCSSGPVLDLLGRLDARVQYQGQRLGEQDRVRTELEQTLTRLGEAHAEIHGEAQRLREERVEQEEKIVELQSQAAELLALRATRLWRLRDTLRLEPWSLGKAARIAHLSLSLATPAPLRRRIPAVLRRNLSARILPPAAAAGDFDADLYVHLYPDVAAAGVDPHTHYQRYGRPEGRLGQLPSIPGLDTLHDLDPDRETVLVVCHEGSRTGAPILGYNLVRELLPQYNVVTLFLGPGPMLEACRALGAAVLGPTTHHRHPLIADRTIAAILERVPLRFALINSVEARFPLAPLAHRHIPTISLLHEFAANTRPHGAFLETARWSGATVFSSRLTRDDAWASHGELREIAFPIIPQGRCVLPGGGAKGASAPGPSSAVRPADFPADGLVVLGLGGVHIRKGVDLFLDCAARVCRSAPDLPIRFVWVGKGYDPENDAHYSVYLADQIQRAGLAQRVQFLDELPDLQGVYAAADILLLSSRLDPLPNVAIDALSEGLPVLCFDAATGIADILREHGLTDACVAPYLDTARMAEQLLAIARSPALRRDLAERASRLAVETFRMPHYVARIVALAEAQHRRSQQEVTDIATIVDAGVLQPACALQPGTNATDTEEAAWLYVRSWASGVSPRKPFPGFHPGMYRERHGQAQPDADPLADYLRQGRPEGPWLLPLITPATPVRPVHGQRIALHIHAFYPDLVAPILDALGQNQTPMDLLVSVVDEGDRQRLTPLFQGYWAGRVEVRAVPNRGRDLGPFCTAFADTIRRNYDLVGHVHTKRSPEIGAEAGRQWVHFLLTNLLGGATPMADRILGAMAADPRLGMVFPDDPNIVSWGENRPHAEAMAQRLEIDPLPEAIVFPVGSMFWARVVALEPLLTLGLSWPDYPAEPLPYDGSLLHALERLLPLVVTKTGHTLALSHVPGVTR</sequence>
<dbReference type="Gene3D" id="3.40.50.300">
    <property type="entry name" value="P-loop containing nucleotide triphosphate hydrolases"/>
    <property type="match status" value="1"/>
</dbReference>
<name>E6QEN3_9ZZZZ</name>
<organism evidence="2">
    <name type="scientific">mine drainage metagenome</name>
    <dbReference type="NCBI Taxonomy" id="410659"/>
    <lineage>
        <taxon>unclassified sequences</taxon>
        <taxon>metagenomes</taxon>
        <taxon>ecological metagenomes</taxon>
    </lineage>
</organism>
<keyword evidence="1" id="KW-0175">Coiled coil</keyword>
<reference evidence="2" key="1">
    <citation type="submission" date="2009-10" db="EMBL/GenBank/DDBJ databases">
        <title>Diversity of trophic interactions inside an arsenic-rich microbial ecosystem.</title>
        <authorList>
            <person name="Bertin P.N."/>
            <person name="Heinrich-Salmeron A."/>
            <person name="Pelletier E."/>
            <person name="Goulhen-Chollet F."/>
            <person name="Arsene-Ploetze F."/>
            <person name="Gallien S."/>
            <person name="Calteau A."/>
            <person name="Vallenet D."/>
            <person name="Casiot C."/>
            <person name="Chane-Woon-Ming B."/>
            <person name="Giloteaux L."/>
            <person name="Barakat M."/>
            <person name="Bonnefoy V."/>
            <person name="Bruneel O."/>
            <person name="Chandler M."/>
            <person name="Cleiss J."/>
            <person name="Duran R."/>
            <person name="Elbaz-Poulichet F."/>
            <person name="Fonknechten N."/>
            <person name="Lauga B."/>
            <person name="Mornico D."/>
            <person name="Ortet P."/>
            <person name="Schaeffer C."/>
            <person name="Siguier P."/>
            <person name="Alexander Thil Smith A."/>
            <person name="Van Dorsselaer A."/>
            <person name="Weissenbach J."/>
            <person name="Medigue C."/>
            <person name="Le Paslier D."/>
        </authorList>
    </citation>
    <scope>NUCLEOTIDE SEQUENCE</scope>
</reference>